<dbReference type="Pfam" id="PF00467">
    <property type="entry name" value="KOW"/>
    <property type="match status" value="1"/>
</dbReference>
<evidence type="ECO:0000259" key="7">
    <source>
        <dbReference type="SMART" id="SM00739"/>
    </source>
</evidence>
<evidence type="ECO:0000313" key="9">
    <source>
        <dbReference type="Proteomes" id="UP000176634"/>
    </source>
</evidence>
<dbReference type="InterPro" id="IPR057264">
    <property type="entry name" value="Ribosomal_uL24_C"/>
</dbReference>
<dbReference type="NCBIfam" id="TIGR01079">
    <property type="entry name" value="rplX_bact"/>
    <property type="match status" value="1"/>
</dbReference>
<accession>A0A1F6P9S4</accession>
<comment type="function">
    <text evidence="5">One of two assembly initiator proteins, it binds directly to the 5'-end of the 23S rRNA, where it nucleates assembly of the 50S subunit.</text>
</comment>
<dbReference type="CDD" id="cd06089">
    <property type="entry name" value="KOW_RPL26"/>
    <property type="match status" value="1"/>
</dbReference>
<reference evidence="8 9" key="1">
    <citation type="journal article" date="2016" name="Nat. Commun.">
        <title>Thousands of microbial genomes shed light on interconnected biogeochemical processes in an aquifer system.</title>
        <authorList>
            <person name="Anantharaman K."/>
            <person name="Brown C.T."/>
            <person name="Hug L.A."/>
            <person name="Sharon I."/>
            <person name="Castelle C.J."/>
            <person name="Probst A.J."/>
            <person name="Thomas B.C."/>
            <person name="Singh A."/>
            <person name="Wilkins M.J."/>
            <person name="Karaoz U."/>
            <person name="Brodie E.L."/>
            <person name="Williams K.H."/>
            <person name="Hubbard S.S."/>
            <person name="Banfield J.F."/>
        </authorList>
    </citation>
    <scope>NUCLEOTIDE SEQUENCE [LARGE SCALE GENOMIC DNA]</scope>
</reference>
<evidence type="ECO:0000256" key="6">
    <source>
        <dbReference type="RuleBase" id="RU003477"/>
    </source>
</evidence>
<gene>
    <name evidence="5" type="primary">rplX</name>
    <name evidence="8" type="ORF">A2563_03455</name>
</gene>
<evidence type="ECO:0000256" key="4">
    <source>
        <dbReference type="ARBA" id="ARBA00035206"/>
    </source>
</evidence>
<dbReference type="InterPro" id="IPR005824">
    <property type="entry name" value="KOW"/>
</dbReference>
<protein>
    <recommendedName>
        <fullName evidence="4 5">Large ribosomal subunit protein uL24</fullName>
    </recommendedName>
</protein>
<dbReference type="GO" id="GO:0019843">
    <property type="term" value="F:rRNA binding"/>
    <property type="evidence" value="ECO:0007669"/>
    <property type="project" value="UniProtKB-UniRule"/>
</dbReference>
<evidence type="ECO:0000256" key="1">
    <source>
        <dbReference type="ARBA" id="ARBA00010618"/>
    </source>
</evidence>
<dbReference type="STRING" id="1798705.A2563_03455"/>
<dbReference type="Gene3D" id="2.30.30.30">
    <property type="match status" value="1"/>
</dbReference>
<dbReference type="EMBL" id="MFRA01000005">
    <property type="protein sequence ID" value="OGH92703.1"/>
    <property type="molecule type" value="Genomic_DNA"/>
</dbReference>
<comment type="caution">
    <text evidence="8">The sequence shown here is derived from an EMBL/GenBank/DDBJ whole genome shotgun (WGS) entry which is preliminary data.</text>
</comment>
<comment type="similarity">
    <text evidence="1 5 6">Belongs to the universal ribosomal protein uL24 family.</text>
</comment>
<keyword evidence="5" id="KW-0694">RNA-binding</keyword>
<comment type="function">
    <text evidence="5">One of the proteins that surrounds the polypeptide exit tunnel on the outside of the subunit.</text>
</comment>
<feature type="domain" description="KOW" evidence="7">
    <location>
        <begin position="2"/>
        <end position="29"/>
    </location>
</feature>
<dbReference type="InterPro" id="IPR008991">
    <property type="entry name" value="Translation_prot_SH3-like_sf"/>
</dbReference>
<evidence type="ECO:0000256" key="5">
    <source>
        <dbReference type="HAMAP-Rule" id="MF_01326"/>
    </source>
</evidence>
<dbReference type="GO" id="GO:0005840">
    <property type="term" value="C:ribosome"/>
    <property type="evidence" value="ECO:0007669"/>
    <property type="project" value="UniProtKB-KW"/>
</dbReference>
<evidence type="ECO:0000256" key="2">
    <source>
        <dbReference type="ARBA" id="ARBA00022980"/>
    </source>
</evidence>
<dbReference type="InterPro" id="IPR041988">
    <property type="entry name" value="Ribosomal_uL24_KOW"/>
</dbReference>
<comment type="subunit">
    <text evidence="5">Part of the 50S ribosomal subunit.</text>
</comment>
<dbReference type="Proteomes" id="UP000176634">
    <property type="component" value="Unassembled WGS sequence"/>
</dbReference>
<proteinExistence type="inferred from homology"/>
<dbReference type="InterPro" id="IPR014722">
    <property type="entry name" value="Rib_uL2_dom2"/>
</dbReference>
<dbReference type="InterPro" id="IPR005825">
    <property type="entry name" value="Ribosomal_uL24_CS"/>
</dbReference>
<keyword evidence="2 5" id="KW-0689">Ribosomal protein</keyword>
<dbReference type="InterPro" id="IPR003256">
    <property type="entry name" value="Ribosomal_uL24"/>
</dbReference>
<dbReference type="SUPFAM" id="SSF50104">
    <property type="entry name" value="Translation proteins SH3-like domain"/>
    <property type="match status" value="1"/>
</dbReference>
<organism evidence="8 9">
    <name type="scientific">Candidatus Magasanikbacteria bacterium RIFOXYD1_FULL_40_23</name>
    <dbReference type="NCBI Taxonomy" id="1798705"/>
    <lineage>
        <taxon>Bacteria</taxon>
        <taxon>Candidatus Magasanikiibacteriota</taxon>
    </lineage>
</organism>
<dbReference type="PANTHER" id="PTHR12903">
    <property type="entry name" value="MITOCHONDRIAL RIBOSOMAL PROTEIN L24"/>
    <property type="match status" value="1"/>
</dbReference>
<dbReference type="Pfam" id="PF17136">
    <property type="entry name" value="ribosomal_L24"/>
    <property type="match status" value="1"/>
</dbReference>
<dbReference type="AlphaFoldDB" id="A0A1F6P9S4"/>
<evidence type="ECO:0000313" key="8">
    <source>
        <dbReference type="EMBL" id="OGH92703.1"/>
    </source>
</evidence>
<sequence length="102" mass="11373">MKIKTNDNVKVLSGKDAGKTGKVIQVFPREEKVVVEGVNIMKKNMKANKKGEKGQKIELAGPMHMSKVALVCPKCNLDTRVGYKVEGTDKKRICRKCKELID</sequence>
<dbReference type="PROSITE" id="PS01108">
    <property type="entry name" value="RIBOSOMAL_L24"/>
    <property type="match status" value="1"/>
</dbReference>
<dbReference type="SMART" id="SM00739">
    <property type="entry name" value="KOW"/>
    <property type="match status" value="1"/>
</dbReference>
<dbReference type="GO" id="GO:0006412">
    <property type="term" value="P:translation"/>
    <property type="evidence" value="ECO:0007669"/>
    <property type="project" value="UniProtKB-UniRule"/>
</dbReference>
<dbReference type="GO" id="GO:1990904">
    <property type="term" value="C:ribonucleoprotein complex"/>
    <property type="evidence" value="ECO:0007669"/>
    <property type="project" value="UniProtKB-KW"/>
</dbReference>
<evidence type="ECO:0000256" key="3">
    <source>
        <dbReference type="ARBA" id="ARBA00023274"/>
    </source>
</evidence>
<dbReference type="GO" id="GO:0003735">
    <property type="term" value="F:structural constituent of ribosome"/>
    <property type="evidence" value="ECO:0007669"/>
    <property type="project" value="InterPro"/>
</dbReference>
<dbReference type="HAMAP" id="MF_01326_B">
    <property type="entry name" value="Ribosomal_uL24_B"/>
    <property type="match status" value="1"/>
</dbReference>
<keyword evidence="3 5" id="KW-0687">Ribonucleoprotein</keyword>
<keyword evidence="5" id="KW-0699">rRNA-binding</keyword>
<name>A0A1F6P9S4_9BACT</name>